<evidence type="ECO:0000313" key="3">
    <source>
        <dbReference type="Proteomes" id="UP001642409"/>
    </source>
</evidence>
<reference evidence="2 3" key="2">
    <citation type="submission" date="2024-07" db="EMBL/GenBank/DDBJ databases">
        <authorList>
            <person name="Akdeniz Z."/>
        </authorList>
    </citation>
    <scope>NUCLEOTIDE SEQUENCE [LARGE SCALE GENOMIC DNA]</scope>
</reference>
<dbReference type="GO" id="GO:0016746">
    <property type="term" value="F:acyltransferase activity"/>
    <property type="evidence" value="ECO:0007669"/>
    <property type="project" value="UniProtKB-KW"/>
</dbReference>
<name>A0AA86THC8_9EUKA</name>
<dbReference type="EMBL" id="CATOUU010000020">
    <property type="protein sequence ID" value="CAI9913168.1"/>
    <property type="molecule type" value="Genomic_DNA"/>
</dbReference>
<dbReference type="AlphaFoldDB" id="A0AA86THC8"/>
<dbReference type="Proteomes" id="UP001642409">
    <property type="component" value="Unassembled WGS sequence"/>
</dbReference>
<protein>
    <submittedName>
        <fullName evidence="1">Lysophosphatidylcholine acyltransferase/Lyso-PAF acetyltransferase</fullName>
    </submittedName>
    <submittedName>
        <fullName evidence="2">Lysophosphatidylcholine_acyltransferase/Lyso-PAF acetyltransferase</fullName>
    </submittedName>
</protein>
<sequence length="220" mass="26080">MRMMIVKNPNAYALIPHVLFVLQRVPLEHVESFACSLKRKFLGDRCSQFTNFFSSKKMVCFQGLDSLSLNQPMNLRTDEIVVKLDQLVQIVAIKFHTAFKRVALRIWVQARFRTRMQLQKHIVLQYYSFIVTYKYLDVIENETSDQAGKRLAEALVVEYLPYTSNDWLYFSGKSDDLSKCTKEYLQYFGWMGQQKDYQEMCKLKKKNPLYYWDKKTLGVE</sequence>
<evidence type="ECO:0000313" key="2">
    <source>
        <dbReference type="EMBL" id="CAL6106659.1"/>
    </source>
</evidence>
<keyword evidence="3" id="KW-1185">Reference proteome</keyword>
<comment type="caution">
    <text evidence="1">The sequence shown here is derived from an EMBL/GenBank/DDBJ whole genome shotgun (WGS) entry which is preliminary data.</text>
</comment>
<gene>
    <name evidence="2" type="ORF">HINF_LOCUS73849</name>
    <name evidence="1" type="ORF">HINF_LOCUS813</name>
</gene>
<reference evidence="1" key="1">
    <citation type="submission" date="2023-06" db="EMBL/GenBank/DDBJ databases">
        <authorList>
            <person name="Kurt Z."/>
        </authorList>
    </citation>
    <scope>NUCLEOTIDE SEQUENCE</scope>
</reference>
<keyword evidence="1" id="KW-0808">Transferase</keyword>
<organism evidence="1">
    <name type="scientific">Hexamita inflata</name>
    <dbReference type="NCBI Taxonomy" id="28002"/>
    <lineage>
        <taxon>Eukaryota</taxon>
        <taxon>Metamonada</taxon>
        <taxon>Diplomonadida</taxon>
        <taxon>Hexamitidae</taxon>
        <taxon>Hexamitinae</taxon>
        <taxon>Hexamita</taxon>
    </lineage>
</organism>
<evidence type="ECO:0000313" key="1">
    <source>
        <dbReference type="EMBL" id="CAI9913168.1"/>
    </source>
</evidence>
<keyword evidence="1" id="KW-0012">Acyltransferase</keyword>
<accession>A0AA86THC8</accession>
<dbReference type="EMBL" id="CAXDID020000614">
    <property type="protein sequence ID" value="CAL6106659.1"/>
    <property type="molecule type" value="Genomic_DNA"/>
</dbReference>
<proteinExistence type="predicted"/>